<gene>
    <name evidence="1" type="ORF">Pan181_19560</name>
</gene>
<dbReference type="AlphaFoldDB" id="A0A518AM11"/>
<sequence>MYELFQSTHKVAIHLTPMAKRTNPANSPALWQ</sequence>
<organism evidence="1 2">
    <name type="scientific">Aeoliella mucimassa</name>
    <dbReference type="NCBI Taxonomy" id="2527972"/>
    <lineage>
        <taxon>Bacteria</taxon>
        <taxon>Pseudomonadati</taxon>
        <taxon>Planctomycetota</taxon>
        <taxon>Planctomycetia</taxon>
        <taxon>Pirellulales</taxon>
        <taxon>Lacipirellulaceae</taxon>
        <taxon>Aeoliella</taxon>
    </lineage>
</organism>
<evidence type="ECO:0000313" key="1">
    <source>
        <dbReference type="EMBL" id="QDU55761.1"/>
    </source>
</evidence>
<evidence type="ECO:0000313" key="2">
    <source>
        <dbReference type="Proteomes" id="UP000315750"/>
    </source>
</evidence>
<keyword evidence="2" id="KW-1185">Reference proteome</keyword>
<dbReference type="KEGG" id="amuc:Pan181_19560"/>
<protein>
    <submittedName>
        <fullName evidence="1">Uncharacterized protein</fullName>
    </submittedName>
</protein>
<accession>A0A518AM11</accession>
<name>A0A518AM11_9BACT</name>
<proteinExistence type="predicted"/>
<reference evidence="1 2" key="1">
    <citation type="submission" date="2019-02" db="EMBL/GenBank/DDBJ databases">
        <title>Deep-cultivation of Planctomycetes and their phenomic and genomic characterization uncovers novel biology.</title>
        <authorList>
            <person name="Wiegand S."/>
            <person name="Jogler M."/>
            <person name="Boedeker C."/>
            <person name="Pinto D."/>
            <person name="Vollmers J."/>
            <person name="Rivas-Marin E."/>
            <person name="Kohn T."/>
            <person name="Peeters S.H."/>
            <person name="Heuer A."/>
            <person name="Rast P."/>
            <person name="Oberbeckmann S."/>
            <person name="Bunk B."/>
            <person name="Jeske O."/>
            <person name="Meyerdierks A."/>
            <person name="Storesund J.E."/>
            <person name="Kallscheuer N."/>
            <person name="Luecker S."/>
            <person name="Lage O.M."/>
            <person name="Pohl T."/>
            <person name="Merkel B.J."/>
            <person name="Hornburger P."/>
            <person name="Mueller R.-W."/>
            <person name="Bruemmer F."/>
            <person name="Labrenz M."/>
            <person name="Spormann A.M."/>
            <person name="Op den Camp H."/>
            <person name="Overmann J."/>
            <person name="Amann R."/>
            <person name="Jetten M.S.M."/>
            <person name="Mascher T."/>
            <person name="Medema M.H."/>
            <person name="Devos D.P."/>
            <person name="Kaster A.-K."/>
            <person name="Ovreas L."/>
            <person name="Rohde M."/>
            <person name="Galperin M.Y."/>
            <person name="Jogler C."/>
        </authorList>
    </citation>
    <scope>NUCLEOTIDE SEQUENCE [LARGE SCALE GENOMIC DNA]</scope>
    <source>
        <strain evidence="1 2">Pan181</strain>
    </source>
</reference>
<dbReference type="Proteomes" id="UP000315750">
    <property type="component" value="Chromosome"/>
</dbReference>
<dbReference type="EMBL" id="CP036278">
    <property type="protein sequence ID" value="QDU55761.1"/>
    <property type="molecule type" value="Genomic_DNA"/>
</dbReference>